<accession>A0ABD1F099</accession>
<organism evidence="2 3">
    <name type="scientific">Hypothenemus hampei</name>
    <name type="common">Coffee berry borer</name>
    <dbReference type="NCBI Taxonomy" id="57062"/>
    <lineage>
        <taxon>Eukaryota</taxon>
        <taxon>Metazoa</taxon>
        <taxon>Ecdysozoa</taxon>
        <taxon>Arthropoda</taxon>
        <taxon>Hexapoda</taxon>
        <taxon>Insecta</taxon>
        <taxon>Pterygota</taxon>
        <taxon>Neoptera</taxon>
        <taxon>Endopterygota</taxon>
        <taxon>Coleoptera</taxon>
        <taxon>Polyphaga</taxon>
        <taxon>Cucujiformia</taxon>
        <taxon>Curculionidae</taxon>
        <taxon>Scolytinae</taxon>
        <taxon>Hypothenemus</taxon>
    </lineage>
</organism>
<feature type="compositionally biased region" description="Basic and acidic residues" evidence="1">
    <location>
        <begin position="68"/>
        <end position="77"/>
    </location>
</feature>
<evidence type="ECO:0000313" key="2">
    <source>
        <dbReference type="EMBL" id="KAL1506726.1"/>
    </source>
</evidence>
<evidence type="ECO:0000313" key="3">
    <source>
        <dbReference type="Proteomes" id="UP001566132"/>
    </source>
</evidence>
<evidence type="ECO:0000256" key="1">
    <source>
        <dbReference type="SAM" id="MobiDB-lite"/>
    </source>
</evidence>
<reference evidence="2 3" key="1">
    <citation type="submission" date="2024-05" db="EMBL/GenBank/DDBJ databases">
        <title>Genetic variation in Jamaican populations of the coffee berry borer (Hypothenemus hampei).</title>
        <authorList>
            <person name="Errbii M."/>
            <person name="Myrie A."/>
        </authorList>
    </citation>
    <scope>NUCLEOTIDE SEQUENCE [LARGE SCALE GENOMIC DNA]</scope>
    <source>
        <strain evidence="2">JA-Hopewell-2020-01-JO</strain>
        <tissue evidence="2">Whole body</tissue>
    </source>
</reference>
<dbReference type="AlphaFoldDB" id="A0ABD1F099"/>
<comment type="caution">
    <text evidence="2">The sequence shown here is derived from an EMBL/GenBank/DDBJ whole genome shotgun (WGS) entry which is preliminary data.</text>
</comment>
<dbReference type="EMBL" id="JBDJPC010000004">
    <property type="protein sequence ID" value="KAL1506726.1"/>
    <property type="molecule type" value="Genomic_DNA"/>
</dbReference>
<sequence>MREEISISTTYHSLKVHQSQPQVFHFNITPRSSNVYIENESSRSYESNDLNKSFMEMDVARSENLNEGSRKRTHELGDDTSDQNFGKKPKHIDAQKSTHTWPRTPSEENLLFETHGCSYYHWISNSI</sequence>
<keyword evidence="3" id="KW-1185">Reference proteome</keyword>
<gene>
    <name evidence="2" type="ORF">ABEB36_006033</name>
</gene>
<proteinExistence type="predicted"/>
<feature type="region of interest" description="Disordered" evidence="1">
    <location>
        <begin position="62"/>
        <end position="104"/>
    </location>
</feature>
<dbReference type="Proteomes" id="UP001566132">
    <property type="component" value="Unassembled WGS sequence"/>
</dbReference>
<protein>
    <submittedName>
        <fullName evidence="2">Uncharacterized protein</fullName>
    </submittedName>
</protein>
<name>A0ABD1F099_HYPHA</name>